<feature type="domain" description="DUF7069" evidence="4">
    <location>
        <begin position="585"/>
        <end position="650"/>
    </location>
</feature>
<evidence type="ECO:0000259" key="5">
    <source>
        <dbReference type="Pfam" id="PF24883"/>
    </source>
</evidence>
<dbReference type="SUPFAM" id="SSF52540">
    <property type="entry name" value="P-loop containing nucleoside triphosphate hydrolases"/>
    <property type="match status" value="1"/>
</dbReference>
<evidence type="ECO:0000256" key="2">
    <source>
        <dbReference type="PROSITE-ProRule" id="PRU00023"/>
    </source>
</evidence>
<dbReference type="AlphaFoldDB" id="A0A9P9IGN4"/>
<dbReference type="Gene3D" id="3.40.50.300">
    <property type="entry name" value="P-loop containing nucleotide triphosphate hydrolases"/>
    <property type="match status" value="1"/>
</dbReference>
<feature type="repeat" description="ANK" evidence="2">
    <location>
        <begin position="971"/>
        <end position="1003"/>
    </location>
</feature>
<evidence type="ECO:0008006" key="8">
    <source>
        <dbReference type="Google" id="ProtNLM"/>
    </source>
</evidence>
<dbReference type="Pfam" id="PF22939">
    <property type="entry name" value="WHD_GPIID"/>
    <property type="match status" value="1"/>
</dbReference>
<dbReference type="GO" id="GO:0003824">
    <property type="term" value="F:catalytic activity"/>
    <property type="evidence" value="ECO:0007669"/>
    <property type="project" value="InterPro"/>
</dbReference>
<dbReference type="InterPro" id="IPR035994">
    <property type="entry name" value="Nucleoside_phosphorylase_sf"/>
</dbReference>
<dbReference type="PROSITE" id="PS50297">
    <property type="entry name" value="ANK_REP_REGION"/>
    <property type="match status" value="3"/>
</dbReference>
<dbReference type="SMART" id="SM00248">
    <property type="entry name" value="ANK"/>
    <property type="match status" value="5"/>
</dbReference>
<dbReference type="GO" id="GO:0009116">
    <property type="term" value="P:nucleoside metabolic process"/>
    <property type="evidence" value="ECO:0007669"/>
    <property type="project" value="InterPro"/>
</dbReference>
<evidence type="ECO:0000259" key="4">
    <source>
        <dbReference type="Pfam" id="PF23239"/>
    </source>
</evidence>
<dbReference type="Pfam" id="PF12796">
    <property type="entry name" value="Ank_2"/>
    <property type="match status" value="2"/>
</dbReference>
<dbReference type="Pfam" id="PF24883">
    <property type="entry name" value="NPHP3_N"/>
    <property type="match status" value="1"/>
</dbReference>
<dbReference type="InterPro" id="IPR056884">
    <property type="entry name" value="NPHP3-like_N"/>
</dbReference>
<feature type="domain" description="Nephrocystin 3-like N-terminal" evidence="5">
    <location>
        <begin position="393"/>
        <end position="555"/>
    </location>
</feature>
<dbReference type="SUPFAM" id="SSF48403">
    <property type="entry name" value="Ankyrin repeat"/>
    <property type="match status" value="1"/>
</dbReference>
<dbReference type="InterPro" id="IPR036770">
    <property type="entry name" value="Ankyrin_rpt-contain_sf"/>
</dbReference>
<dbReference type="EMBL" id="JAGMWT010000012">
    <property type="protein sequence ID" value="KAH7118969.1"/>
    <property type="molecule type" value="Genomic_DNA"/>
</dbReference>
<evidence type="ECO:0000256" key="1">
    <source>
        <dbReference type="ARBA" id="ARBA00022737"/>
    </source>
</evidence>
<comment type="caution">
    <text evidence="6">The sequence shown here is derived from an EMBL/GenBank/DDBJ whole genome shotgun (WGS) entry which is preliminary data.</text>
</comment>
<proteinExistence type="predicted"/>
<dbReference type="InterPro" id="IPR055497">
    <property type="entry name" value="DUF7069"/>
</dbReference>
<feature type="domain" description="GPI inositol-deacylase winged helix" evidence="3">
    <location>
        <begin position="664"/>
        <end position="752"/>
    </location>
</feature>
<evidence type="ECO:0000313" key="7">
    <source>
        <dbReference type="Proteomes" id="UP000700596"/>
    </source>
</evidence>
<dbReference type="Gene3D" id="3.40.50.1580">
    <property type="entry name" value="Nucleoside phosphorylase domain"/>
    <property type="match status" value="1"/>
</dbReference>
<gene>
    <name evidence="6" type="ORF">B0J11DRAFT_492734</name>
</gene>
<keyword evidence="7" id="KW-1185">Reference proteome</keyword>
<name>A0A9P9IGN4_9PLEO</name>
<sequence length="1084" mass="122550">MPNQNDIYTVGWICAVNTELVAAQAFLDEKHSSPEWLPKNDENDYTLGKFGEHNVVVTVLPAGEYGIASAASAARDMLRSFPNIRLGLMVGIGGGAPSKMHDIRLGDIVVSDPHDGNSGVFQYDFGKSIQNQSFRTTGFLSQPPRVLRTAVNGLRAQYELEGHQLENAVEGILENNPRLRRRYTRPSLETDRLYKSNFVHPQGSGVSCDIGCGDNPSIRISRPERPADEDTPVVHYGVIASANQLMKDALIRDKLAAEKNVLCFEMEAAGLMNDFPCLVVRGICDYADSHKNKEWQGYAAMVAAAYAKDLLCKIPPNRVDAEKRVYEVLHDLQEVAEAHKDVALKQLEIQQDAAQQKISEKYRECVQLLRLAKSTEDGTYEWYKDRVEDRVEGTCKWFLRHSHFQNWLKQSSGPLLVTADPGCGKSVLAKYLVDHVLPRSSTICYFFFKDQDQNTVRQALCALLHQLFSQRPSLTKHAMDDFDTNGSDLINSTRSLWNILDNVVQDSQAEPIIIVLDALDECGEEDFKNLLMNVERQSRRSRSNKGNLKYLLTSRPYEQVVSRFRVLLDAFPLIHIPGEEESDTISEEVNRVIEHRVEQLGQEKSLSYPVQIQLKKRLLQIQHRTYLWVYLIFDYLRAEDFKKTLKGVDSTISVMPKSITQAYEQILSKSKQQDIVRKVLSIILAAVRPLTLSELNVAMNIHGETKSFGDLDLEEEADFKSRLRSWCGLFVSIYHGKAYFIHQTAREFLLDTSILPTSTPIVRLQWHKSIHISYAHTILAHVCVRYLDLFNTSYASQSTLLIYSTDHWSFHFHGACIKDKDDIALIAVRICNPNSAAYRIWSNFHFTDDHNNDSNLPVIRLFNRGIENPRYSTGIMVASYLGHSAVVKLFLGKGIDLELKGDKFRRTPLLCAARYGNEAVVQLLLEAGANVEFKDNIGLTALMWASRKGHVGVVKLLLKHGANLESTEHMNSRTPLLWAAMSGKEEAVRLLLEKGAALEAKDKLHARTSLLWAIRNKHEAVVKTLLEWGSDRESKDVFGQTPLVYVEKYGGMAIKKLFENDGALDLDSITEEFQTISLQSPTRH</sequence>
<dbReference type="PANTHER" id="PTHR46082:SF11">
    <property type="entry name" value="AAA+ ATPASE DOMAIN-CONTAINING PROTEIN-RELATED"/>
    <property type="match status" value="1"/>
</dbReference>
<dbReference type="InterPro" id="IPR002110">
    <property type="entry name" value="Ankyrin_rpt"/>
</dbReference>
<protein>
    <recommendedName>
        <fullName evidence="8">Nucleoside phosphorylase domain-containing protein</fullName>
    </recommendedName>
</protein>
<dbReference type="Gene3D" id="1.25.40.20">
    <property type="entry name" value="Ankyrin repeat-containing domain"/>
    <property type="match status" value="1"/>
</dbReference>
<feature type="repeat" description="ANK" evidence="2">
    <location>
        <begin position="1005"/>
        <end position="1037"/>
    </location>
</feature>
<evidence type="ECO:0000313" key="6">
    <source>
        <dbReference type="EMBL" id="KAH7118969.1"/>
    </source>
</evidence>
<evidence type="ECO:0000259" key="3">
    <source>
        <dbReference type="Pfam" id="PF22939"/>
    </source>
</evidence>
<dbReference type="SUPFAM" id="SSF53167">
    <property type="entry name" value="Purine and uridine phosphorylases"/>
    <property type="match status" value="1"/>
</dbReference>
<dbReference type="PANTHER" id="PTHR46082">
    <property type="entry name" value="ATP/GTP-BINDING PROTEIN-RELATED"/>
    <property type="match status" value="1"/>
</dbReference>
<dbReference type="Proteomes" id="UP000700596">
    <property type="component" value="Unassembled WGS sequence"/>
</dbReference>
<feature type="repeat" description="ANK" evidence="2">
    <location>
        <begin position="904"/>
        <end position="936"/>
    </location>
</feature>
<keyword evidence="2" id="KW-0040">ANK repeat</keyword>
<dbReference type="InterPro" id="IPR053137">
    <property type="entry name" value="NLR-like"/>
</dbReference>
<dbReference type="InterPro" id="IPR027417">
    <property type="entry name" value="P-loop_NTPase"/>
</dbReference>
<dbReference type="Pfam" id="PF23239">
    <property type="entry name" value="DUF7069"/>
    <property type="match status" value="1"/>
</dbReference>
<dbReference type="OrthoDB" id="194358at2759"/>
<feature type="repeat" description="ANK" evidence="2">
    <location>
        <begin position="937"/>
        <end position="969"/>
    </location>
</feature>
<dbReference type="PROSITE" id="PS50088">
    <property type="entry name" value="ANK_REPEAT"/>
    <property type="match status" value="4"/>
</dbReference>
<keyword evidence="1" id="KW-0677">Repeat</keyword>
<reference evidence="6" key="1">
    <citation type="journal article" date="2021" name="Nat. Commun.">
        <title>Genetic determinants of endophytism in the Arabidopsis root mycobiome.</title>
        <authorList>
            <person name="Mesny F."/>
            <person name="Miyauchi S."/>
            <person name="Thiergart T."/>
            <person name="Pickel B."/>
            <person name="Atanasova L."/>
            <person name="Karlsson M."/>
            <person name="Huettel B."/>
            <person name="Barry K.W."/>
            <person name="Haridas S."/>
            <person name="Chen C."/>
            <person name="Bauer D."/>
            <person name="Andreopoulos W."/>
            <person name="Pangilinan J."/>
            <person name="LaButti K."/>
            <person name="Riley R."/>
            <person name="Lipzen A."/>
            <person name="Clum A."/>
            <person name="Drula E."/>
            <person name="Henrissat B."/>
            <person name="Kohler A."/>
            <person name="Grigoriev I.V."/>
            <person name="Martin F.M."/>
            <person name="Hacquard S."/>
        </authorList>
    </citation>
    <scope>NUCLEOTIDE SEQUENCE</scope>
    <source>
        <strain evidence="6">MPI-CAGE-CH-0243</strain>
    </source>
</reference>
<dbReference type="InterPro" id="IPR054471">
    <property type="entry name" value="GPIID_WHD"/>
</dbReference>
<organism evidence="6 7">
    <name type="scientific">Dendryphion nanum</name>
    <dbReference type="NCBI Taxonomy" id="256645"/>
    <lineage>
        <taxon>Eukaryota</taxon>
        <taxon>Fungi</taxon>
        <taxon>Dikarya</taxon>
        <taxon>Ascomycota</taxon>
        <taxon>Pezizomycotina</taxon>
        <taxon>Dothideomycetes</taxon>
        <taxon>Pleosporomycetidae</taxon>
        <taxon>Pleosporales</taxon>
        <taxon>Torulaceae</taxon>
        <taxon>Dendryphion</taxon>
    </lineage>
</organism>
<accession>A0A9P9IGN4</accession>